<dbReference type="OrthoDB" id="6077919at2759"/>
<protein>
    <recommendedName>
        <fullName evidence="7">C2H2-type domain-containing protein</fullName>
    </recommendedName>
</protein>
<dbReference type="PROSITE" id="PS50157">
    <property type="entry name" value="ZINC_FINGER_C2H2_2"/>
    <property type="match status" value="2"/>
</dbReference>
<evidence type="ECO:0000256" key="2">
    <source>
        <dbReference type="PROSITE-ProRule" id="PRU01263"/>
    </source>
</evidence>
<feature type="binding site" evidence="2">
    <location>
        <position position="7"/>
    </location>
    <ligand>
        <name>Zn(2+)</name>
        <dbReference type="ChEBI" id="CHEBI:29105"/>
    </ligand>
</feature>
<dbReference type="GO" id="GO:0005634">
    <property type="term" value="C:nucleus"/>
    <property type="evidence" value="ECO:0007669"/>
    <property type="project" value="InterPro"/>
</dbReference>
<dbReference type="InterPro" id="IPR013087">
    <property type="entry name" value="Znf_C2H2_type"/>
</dbReference>
<sequence length="296" mass="34147">MDVSKLCRSCMEEVAPWECENVDQKTMEMFSFCTNIEIPVDDNLPRHFCYKCTVLLESTYTYIKKARRVNGKLKRIIQKSTNNFVDKFLNKTNSVEAEKPDENVLLNNFIEPEKINDETNDVKVNLNNVDHDIFDDDDEDDKCLSEFKSENVDIKLEPEEDSSSTVVSKEAALQVSESDDKNKNNGHSSKMKFKSKKCQICKKNFASKGWYSRHMKTAHAGDTSKELGELKKKKSHKKQRETKETGDQKGEIKCRVCDKVFSSKAWRTKHLNEQHSESVDGQKVFLCPYCPKSKLT</sequence>
<evidence type="ECO:0000259" key="5">
    <source>
        <dbReference type="PROSITE" id="PS51915"/>
    </source>
</evidence>
<evidence type="ECO:0000256" key="1">
    <source>
        <dbReference type="PROSITE-ProRule" id="PRU00042"/>
    </source>
</evidence>
<dbReference type="SUPFAM" id="SSF57667">
    <property type="entry name" value="beta-beta-alpha zinc fingers"/>
    <property type="match status" value="1"/>
</dbReference>
<dbReference type="Gene3D" id="3.30.160.60">
    <property type="entry name" value="Classic Zinc Finger"/>
    <property type="match status" value="1"/>
</dbReference>
<keyword evidence="2" id="KW-0479">Metal-binding</keyword>
<organism evidence="6">
    <name type="scientific">Pectinophora gossypiella</name>
    <name type="common">Cotton pink bollworm</name>
    <name type="synonym">Depressaria gossypiella</name>
    <dbReference type="NCBI Taxonomy" id="13191"/>
    <lineage>
        <taxon>Eukaryota</taxon>
        <taxon>Metazoa</taxon>
        <taxon>Ecdysozoa</taxon>
        <taxon>Arthropoda</taxon>
        <taxon>Hexapoda</taxon>
        <taxon>Insecta</taxon>
        <taxon>Pterygota</taxon>
        <taxon>Neoptera</taxon>
        <taxon>Endopterygota</taxon>
        <taxon>Lepidoptera</taxon>
        <taxon>Glossata</taxon>
        <taxon>Ditrysia</taxon>
        <taxon>Gelechioidea</taxon>
        <taxon>Gelechiidae</taxon>
        <taxon>Apatetrinae</taxon>
        <taxon>Pectinophora</taxon>
    </lineage>
</organism>
<evidence type="ECO:0000256" key="3">
    <source>
        <dbReference type="SAM" id="MobiDB-lite"/>
    </source>
</evidence>
<keyword evidence="2" id="KW-0862">Zinc</keyword>
<keyword evidence="1" id="KW-0863">Zinc-finger</keyword>
<feature type="compositionally biased region" description="Basic residues" evidence="3">
    <location>
        <begin position="231"/>
        <end position="240"/>
    </location>
</feature>
<feature type="binding site" evidence="2">
    <location>
        <position position="52"/>
    </location>
    <ligand>
        <name>Zn(2+)</name>
        <dbReference type="ChEBI" id="CHEBI:29105"/>
    </ligand>
</feature>
<proteinExistence type="predicted"/>
<gene>
    <name evidence="6" type="ORF">g.7607</name>
</gene>
<dbReference type="SMART" id="SM00868">
    <property type="entry name" value="zf-AD"/>
    <property type="match status" value="1"/>
</dbReference>
<dbReference type="GO" id="GO:0008270">
    <property type="term" value="F:zinc ion binding"/>
    <property type="evidence" value="ECO:0007669"/>
    <property type="project" value="UniProtKB-UniRule"/>
</dbReference>
<dbReference type="SUPFAM" id="SSF57716">
    <property type="entry name" value="Glucocorticoid receptor-like (DNA-binding domain)"/>
    <property type="match status" value="1"/>
</dbReference>
<dbReference type="Pfam" id="PF00096">
    <property type="entry name" value="zf-C2H2"/>
    <property type="match status" value="2"/>
</dbReference>
<feature type="binding site" evidence="2">
    <location>
        <position position="49"/>
    </location>
    <ligand>
        <name>Zn(2+)</name>
        <dbReference type="ChEBI" id="CHEBI:29105"/>
    </ligand>
</feature>
<feature type="region of interest" description="Disordered" evidence="3">
    <location>
        <begin position="219"/>
        <end position="247"/>
    </location>
</feature>
<name>A0A1E1WK97_PECGO</name>
<feature type="region of interest" description="Disordered" evidence="3">
    <location>
        <begin position="157"/>
        <end position="191"/>
    </location>
</feature>
<feature type="domain" description="C2H2-type" evidence="4">
    <location>
        <begin position="252"/>
        <end position="280"/>
    </location>
</feature>
<dbReference type="AlphaFoldDB" id="A0A1E1WK97"/>
<reference evidence="6" key="1">
    <citation type="submission" date="2015-09" db="EMBL/GenBank/DDBJ databases">
        <title>De novo assembly of Pectinophora gossypiella (Pink Bollworm) gut transcriptome.</title>
        <authorList>
            <person name="Tassone E.E."/>
        </authorList>
    </citation>
    <scope>NUCLEOTIDE SEQUENCE</scope>
</reference>
<evidence type="ECO:0008006" key="7">
    <source>
        <dbReference type="Google" id="ProtNLM"/>
    </source>
</evidence>
<evidence type="ECO:0000259" key="4">
    <source>
        <dbReference type="PROSITE" id="PS50157"/>
    </source>
</evidence>
<dbReference type="InterPro" id="IPR036236">
    <property type="entry name" value="Znf_C2H2_sf"/>
</dbReference>
<dbReference type="PROSITE" id="PS51915">
    <property type="entry name" value="ZAD"/>
    <property type="match status" value="1"/>
</dbReference>
<feature type="domain" description="ZAD" evidence="5">
    <location>
        <begin position="5"/>
        <end position="76"/>
    </location>
</feature>
<dbReference type="EMBL" id="GDQN01003748">
    <property type="protein sequence ID" value="JAT87306.1"/>
    <property type="molecule type" value="Transcribed_RNA"/>
</dbReference>
<feature type="binding site" evidence="2">
    <location>
        <position position="10"/>
    </location>
    <ligand>
        <name>Zn(2+)</name>
        <dbReference type="ChEBI" id="CHEBI:29105"/>
    </ligand>
</feature>
<accession>A0A1E1WK97</accession>
<dbReference type="PROSITE" id="PS00028">
    <property type="entry name" value="ZINC_FINGER_C2H2_1"/>
    <property type="match status" value="2"/>
</dbReference>
<evidence type="ECO:0000313" key="6">
    <source>
        <dbReference type="EMBL" id="JAT87306.1"/>
    </source>
</evidence>
<feature type="domain" description="C2H2-type" evidence="4">
    <location>
        <begin position="196"/>
        <end position="224"/>
    </location>
</feature>
<dbReference type="InterPro" id="IPR012934">
    <property type="entry name" value="Znf_AD"/>
</dbReference>
<dbReference type="SMART" id="SM00355">
    <property type="entry name" value="ZnF_C2H2"/>
    <property type="match status" value="2"/>
</dbReference>